<evidence type="ECO:0000313" key="6">
    <source>
        <dbReference type="Proteomes" id="UP000201873"/>
    </source>
</evidence>
<dbReference type="InterPro" id="IPR051637">
    <property type="entry name" value="Ank_repeat_dom-contain_49"/>
</dbReference>
<keyword evidence="1" id="KW-0677">Repeat</keyword>
<evidence type="ECO:0000256" key="1">
    <source>
        <dbReference type="ARBA" id="ARBA00022737"/>
    </source>
</evidence>
<dbReference type="InterPro" id="IPR002110">
    <property type="entry name" value="Ankyrin_rpt"/>
</dbReference>
<dbReference type="Proteomes" id="UP000201873">
    <property type="component" value="Segment"/>
</dbReference>
<dbReference type="SUPFAM" id="SSF48403">
    <property type="entry name" value="Ankyrin repeat"/>
    <property type="match status" value="2"/>
</dbReference>
<protein>
    <submittedName>
        <fullName evidence="5">Ankyrin</fullName>
    </submittedName>
</protein>
<evidence type="ECO:0000256" key="4">
    <source>
        <dbReference type="SAM" id="Phobius"/>
    </source>
</evidence>
<feature type="transmembrane region" description="Helical" evidence="4">
    <location>
        <begin position="721"/>
        <end position="744"/>
    </location>
</feature>
<dbReference type="KEGG" id="vg:29057780"/>
<dbReference type="OrthoDB" id="2010at10239"/>
<dbReference type="EMBL" id="KU749310">
    <property type="protein sequence ID" value="AOP31681.1"/>
    <property type="molecule type" value="Genomic_DNA"/>
</dbReference>
<reference evidence="5 6" key="1">
    <citation type="journal article" date="2016" name="Virus Genes">
        <title>The genomes of three North American orthopoxviruses.</title>
        <authorList>
            <person name="Smithson C."/>
            <person name="Tang N."/>
            <person name="Sammons S."/>
            <person name="Frace M."/>
            <person name="Batra D."/>
            <person name="Li Y."/>
            <person name="Emerson G.L."/>
            <person name="Carroll D.S."/>
            <person name="Upton C."/>
        </authorList>
    </citation>
    <scope>NUCLEOTIDE SEQUENCE [LARGE SCALE GENOMIC DNA]</scope>
    <source>
        <strain evidence="5 6">WA</strain>
    </source>
</reference>
<dbReference type="SMART" id="SM00248">
    <property type="entry name" value="ANK"/>
    <property type="match status" value="8"/>
</dbReference>
<evidence type="ECO:0000256" key="3">
    <source>
        <dbReference type="PROSITE-ProRule" id="PRU00023"/>
    </source>
</evidence>
<dbReference type="GeneID" id="29057780"/>
<keyword evidence="4" id="KW-0472">Membrane</keyword>
<dbReference type="PROSITE" id="PS50088">
    <property type="entry name" value="ANK_REPEAT"/>
    <property type="match status" value="2"/>
</dbReference>
<dbReference type="Gene3D" id="1.25.40.20">
    <property type="entry name" value="Ankyrin repeat-containing domain"/>
    <property type="match status" value="2"/>
</dbReference>
<keyword evidence="2 3" id="KW-0040">ANK repeat</keyword>
<dbReference type="RefSeq" id="YP_009282896.1">
    <property type="nucleotide sequence ID" value="NC_031038.1"/>
</dbReference>
<dbReference type="InterPro" id="IPR036770">
    <property type="entry name" value="Ankyrin_rpt-contain_sf"/>
</dbReference>
<feature type="repeat" description="ANK" evidence="3">
    <location>
        <begin position="177"/>
        <end position="211"/>
    </location>
</feature>
<dbReference type="PANTHER" id="PTHR24180">
    <property type="entry name" value="CYCLIN-DEPENDENT KINASE INHIBITOR 2C-RELATED"/>
    <property type="match status" value="1"/>
</dbReference>
<evidence type="ECO:0000256" key="2">
    <source>
        <dbReference type="ARBA" id="ARBA00023043"/>
    </source>
</evidence>
<keyword evidence="4" id="KW-1133">Transmembrane helix</keyword>
<sequence>MASLTEYAIVNVRKLIYSTYFEDFENRISTSTNTRISNYDTDDGYYSDGDIYSYNHTVRAKHIKVFKKTYYGIDNRYREQYTDSKTALINIIHNMILILKTDRKNKSLVDQYKKFIKCIKNNKSKITNHVFDIPNNGDMDILYAYFNSPKIRSIELDLIKYMLDVGIINLNYVCKKTGYGILHAYLGNMDVDIDILEWLCNNGADVNLQNRDLITPLHTYMITGNVCERVIKKIIELGGDMDMKCVNGTSPIITYIANVDNINPEITNLYIESLDDNKVKNIPMMLHSYITLAQNINISVIYSFLQPEVKLHYKDSAGRTCLHQYILRHNISTSIIKLLHEYGNDINEPDNIGNTVLHTYLSMLSVVHILDPETDNDIRLDVIQCLISLGADITAVNNLGYTPLTSYICTAQNYMYYDIIDCLMSDKVLNMVKNRIIQDLLIRVDETPCIIHYIIAKYNIPTDLYTDEYEPYDSTDIHDVYHCAIIERYNNAVCETSGMTPLHVSIISHTNVDIVMDSFLYLLSIQANINTPTKNGVDPLMLTMGNDILSGHQWYLVKNILDKRPNIDIIISFLDKCYASGKFPSLLMNENYIIKPTLRLALMLAGLDYCNKCIEYMERDIAILDNSHEMFLAFDKLVSIRDNIDKLTKLHINSRTNISIYDILVSKCYKEDLMTYRKNHNLVVSCCHVDDPLYDIINTYITDARSMYYIANDISKYIMDMYPVMCIPVTLLFSCIIGIFRLTYFKKIIVNRHHASFVNNTRLTDDA</sequence>
<accession>A0A1C9KC22</accession>
<evidence type="ECO:0000313" key="5">
    <source>
        <dbReference type="EMBL" id="AOP31681.1"/>
    </source>
</evidence>
<keyword evidence="4" id="KW-0812">Transmembrane</keyword>
<gene>
    <name evidence="5" type="ORF">SKPV-WA-202</name>
</gene>
<keyword evidence="6" id="KW-1185">Reference proteome</keyword>
<feature type="repeat" description="ANK" evidence="3">
    <location>
        <begin position="317"/>
        <end position="351"/>
    </location>
</feature>
<dbReference type="PANTHER" id="PTHR24180:SF45">
    <property type="entry name" value="POLY [ADP-RIBOSE] POLYMERASE TANKYRASE"/>
    <property type="match status" value="1"/>
</dbReference>
<name>A0A1C9KC22_9POXV</name>
<organism evidence="5 6">
    <name type="scientific">Skunkpox virus</name>
    <dbReference type="NCBI Taxonomy" id="160796"/>
    <lineage>
        <taxon>Viruses</taxon>
        <taxon>Varidnaviria</taxon>
        <taxon>Bamfordvirae</taxon>
        <taxon>Nucleocytoviricota</taxon>
        <taxon>Pokkesviricetes</taxon>
        <taxon>Chitovirales</taxon>
        <taxon>Poxviridae</taxon>
        <taxon>Chordopoxvirinae</taxon>
        <taxon>Orthopoxvirus</taxon>
        <taxon>Orthopoxvirus skunkpox</taxon>
    </lineage>
</organism>
<proteinExistence type="predicted"/>